<protein>
    <recommendedName>
        <fullName evidence="7">IF rod domain-containing protein</fullName>
    </recommendedName>
</protein>
<keyword evidence="1 4" id="KW-0403">Intermediate filament</keyword>
<dbReference type="FunFam" id="1.20.5.170:FF:000002">
    <property type="entry name" value="Type I keratin KA11"/>
    <property type="match status" value="1"/>
</dbReference>
<dbReference type="GO" id="GO:0005882">
    <property type="term" value="C:intermediate filament"/>
    <property type="evidence" value="ECO:0007669"/>
    <property type="project" value="UniProtKB-KW"/>
</dbReference>
<dbReference type="EMBL" id="JAGEUA010000010">
    <property type="protein sequence ID" value="KAL0964378.1"/>
    <property type="molecule type" value="Genomic_DNA"/>
</dbReference>
<evidence type="ECO:0000256" key="5">
    <source>
        <dbReference type="SAM" id="Coils"/>
    </source>
</evidence>
<feature type="region of interest" description="Disordered" evidence="6">
    <location>
        <begin position="332"/>
        <end position="371"/>
    </location>
</feature>
<evidence type="ECO:0000256" key="6">
    <source>
        <dbReference type="SAM" id="MobiDB-lite"/>
    </source>
</evidence>
<evidence type="ECO:0000313" key="8">
    <source>
        <dbReference type="EMBL" id="KAL0964378.1"/>
    </source>
</evidence>
<keyword evidence="2 5" id="KW-0175">Coiled coil</keyword>
<reference evidence="8 9" key="1">
    <citation type="submission" date="2024-06" db="EMBL/GenBank/DDBJ databases">
        <authorList>
            <person name="Pan Q."/>
            <person name="Wen M."/>
            <person name="Jouanno E."/>
            <person name="Zahm M."/>
            <person name="Klopp C."/>
            <person name="Cabau C."/>
            <person name="Louis A."/>
            <person name="Berthelot C."/>
            <person name="Parey E."/>
            <person name="Roest Crollius H."/>
            <person name="Montfort J."/>
            <person name="Robinson-Rechavi M."/>
            <person name="Bouchez O."/>
            <person name="Lampietro C."/>
            <person name="Lopez Roques C."/>
            <person name="Donnadieu C."/>
            <person name="Postlethwait J."/>
            <person name="Bobe J."/>
            <person name="Verreycken H."/>
            <person name="Guiguen Y."/>
        </authorList>
    </citation>
    <scope>NUCLEOTIDE SEQUENCE [LARGE SCALE GENOMIC DNA]</scope>
    <source>
        <strain evidence="8">Up_M1</strain>
        <tissue evidence="8">Testis</tissue>
    </source>
</reference>
<keyword evidence="9" id="KW-1185">Reference proteome</keyword>
<dbReference type="Proteomes" id="UP001557470">
    <property type="component" value="Unassembled WGS sequence"/>
</dbReference>
<dbReference type="PROSITE" id="PS51842">
    <property type="entry name" value="IF_ROD_2"/>
    <property type="match status" value="1"/>
</dbReference>
<dbReference type="Gene3D" id="1.20.5.1160">
    <property type="entry name" value="Vasodilator-stimulated phosphoprotein"/>
    <property type="match status" value="1"/>
</dbReference>
<dbReference type="InterPro" id="IPR039008">
    <property type="entry name" value="IF_rod_dom"/>
</dbReference>
<evidence type="ECO:0000256" key="2">
    <source>
        <dbReference type="ARBA" id="ARBA00023054"/>
    </source>
</evidence>
<dbReference type="FunFam" id="1.20.5.500:FF:000001">
    <property type="entry name" value="Type II keratin 23"/>
    <property type="match status" value="1"/>
</dbReference>
<feature type="compositionally biased region" description="Basic and acidic residues" evidence="6">
    <location>
        <begin position="340"/>
        <end position="364"/>
    </location>
</feature>
<feature type="domain" description="IF rod" evidence="7">
    <location>
        <begin position="1"/>
        <end position="311"/>
    </location>
</feature>
<evidence type="ECO:0000256" key="3">
    <source>
        <dbReference type="ARBA" id="ARBA00061646"/>
    </source>
</evidence>
<name>A0ABD0WP47_UMBPY</name>
<dbReference type="Gene3D" id="1.20.5.500">
    <property type="entry name" value="Single helix bin"/>
    <property type="match status" value="1"/>
</dbReference>
<sequence length="371" mass="42636">MRKNSYRASMIASPCSSIKCTLEQQNKILETELVTLRKRQHEPSRVADLYQQEMRKLRALLDELSSEKANIVVDKGNLEEDLHKLRVKYEEELKAHEEAEQTLRSFRKDVDDATVARLAVERKVKGLLDEISFLRKVHDEEVAELSGMVQAANVSAEVDVAKPELTSALKDIRHQYETLAFKNMNSVEEWYKSKFANLNEQATRSFEAIRASREEINEFRRQLQTKTIEVETLRGTNESLERQIRELEEGHNLEIATFQETIGQLDNELRSIQSEMSQHLREYQDLLNVKMALDIEIAAYRKLLEGEENHFSRGISFNASNQSAFHFRYQPCDSGSAGSTEEKESSQKDGFKEITEEKVAKSDGADVNSNN</sequence>
<dbReference type="Gene3D" id="1.20.5.170">
    <property type="match status" value="1"/>
</dbReference>
<dbReference type="AlphaFoldDB" id="A0ABD0WP47"/>
<feature type="coiled-coil region" evidence="5">
    <location>
        <begin position="209"/>
        <end position="289"/>
    </location>
</feature>
<dbReference type="FunFam" id="1.20.5.1160:FF:000001">
    <property type="entry name" value="Keratin type II"/>
    <property type="match status" value="1"/>
</dbReference>
<dbReference type="InterPro" id="IPR018039">
    <property type="entry name" value="IF_conserved"/>
</dbReference>
<dbReference type="SMART" id="SM01391">
    <property type="entry name" value="Filament"/>
    <property type="match status" value="1"/>
</dbReference>
<dbReference type="PANTHER" id="PTHR45652">
    <property type="entry name" value="GLIAL FIBRILLARY ACIDIC PROTEIN"/>
    <property type="match status" value="1"/>
</dbReference>
<accession>A0ABD0WP47</accession>
<dbReference type="PROSITE" id="PS00226">
    <property type="entry name" value="IF_ROD_1"/>
    <property type="match status" value="1"/>
</dbReference>
<comment type="similarity">
    <text evidence="3 4">Belongs to the intermediate filament family.</text>
</comment>
<organism evidence="8 9">
    <name type="scientific">Umbra pygmaea</name>
    <name type="common">Eastern mudminnow</name>
    <dbReference type="NCBI Taxonomy" id="75934"/>
    <lineage>
        <taxon>Eukaryota</taxon>
        <taxon>Metazoa</taxon>
        <taxon>Chordata</taxon>
        <taxon>Craniata</taxon>
        <taxon>Vertebrata</taxon>
        <taxon>Euteleostomi</taxon>
        <taxon>Actinopterygii</taxon>
        <taxon>Neopterygii</taxon>
        <taxon>Teleostei</taxon>
        <taxon>Protacanthopterygii</taxon>
        <taxon>Esociformes</taxon>
        <taxon>Umbridae</taxon>
        <taxon>Umbra</taxon>
    </lineage>
</organism>
<comment type="caution">
    <text evidence="8">The sequence shown here is derived from an EMBL/GenBank/DDBJ whole genome shotgun (WGS) entry which is preliminary data.</text>
</comment>
<evidence type="ECO:0000256" key="4">
    <source>
        <dbReference type="RuleBase" id="RU000685"/>
    </source>
</evidence>
<gene>
    <name evidence="8" type="ORF">UPYG_G00323000</name>
</gene>
<dbReference type="SUPFAM" id="SSF64593">
    <property type="entry name" value="Intermediate filament protein, coiled coil region"/>
    <property type="match status" value="1"/>
</dbReference>
<evidence type="ECO:0000259" key="7">
    <source>
        <dbReference type="PROSITE" id="PS51842"/>
    </source>
</evidence>
<dbReference type="InterPro" id="IPR050405">
    <property type="entry name" value="Intermediate_filament"/>
</dbReference>
<evidence type="ECO:0000256" key="1">
    <source>
        <dbReference type="ARBA" id="ARBA00022754"/>
    </source>
</evidence>
<proteinExistence type="inferred from homology"/>
<evidence type="ECO:0000313" key="9">
    <source>
        <dbReference type="Proteomes" id="UP001557470"/>
    </source>
</evidence>
<feature type="coiled-coil region" evidence="5">
    <location>
        <begin position="47"/>
        <end position="116"/>
    </location>
</feature>
<dbReference type="PANTHER" id="PTHR45652:SF18">
    <property type="entry name" value="ALPHA-INTERNEXIN"/>
    <property type="match status" value="1"/>
</dbReference>
<dbReference type="Pfam" id="PF00038">
    <property type="entry name" value="Filament"/>
    <property type="match status" value="1"/>
</dbReference>